<reference key="1">
    <citation type="journal article" date="2007" name="Nature">
        <title>The medaka draft genome and insights into vertebrate genome evolution.</title>
        <authorList>
            <person name="Kasahara M."/>
            <person name="Naruse K."/>
            <person name="Sasaki S."/>
            <person name="Nakatani Y."/>
            <person name="Qu W."/>
            <person name="Ahsan B."/>
            <person name="Yamada T."/>
            <person name="Nagayasu Y."/>
            <person name="Doi K."/>
            <person name="Kasai Y."/>
            <person name="Jindo T."/>
            <person name="Kobayashi D."/>
            <person name="Shimada A."/>
            <person name="Toyoda A."/>
            <person name="Kuroki Y."/>
            <person name="Fujiyama A."/>
            <person name="Sasaki T."/>
            <person name="Shimizu A."/>
            <person name="Asakawa S."/>
            <person name="Shimizu N."/>
            <person name="Hashimoto S."/>
            <person name="Yang J."/>
            <person name="Lee Y."/>
            <person name="Matsushima K."/>
            <person name="Sugano S."/>
            <person name="Sakaizumi M."/>
            <person name="Narita T."/>
            <person name="Ohishi K."/>
            <person name="Haga S."/>
            <person name="Ohta F."/>
            <person name="Nomoto H."/>
            <person name="Nogata K."/>
            <person name="Morishita T."/>
            <person name="Endo T."/>
            <person name="Shin-I T."/>
            <person name="Takeda H."/>
            <person name="Morishita S."/>
            <person name="Kohara Y."/>
        </authorList>
    </citation>
    <scope>NUCLEOTIDE SEQUENCE [LARGE SCALE GENOMIC DNA]</scope>
    <source>
        <strain>Hd-rR</strain>
    </source>
</reference>
<dbReference type="AlphaFoldDB" id="A0A3P9JLV1"/>
<reference evidence="1 2" key="2">
    <citation type="submission" date="2017-04" db="EMBL/GenBank/DDBJ databases">
        <title>CpG methylation of centromeres and impact of large insertions on vertebrate speciation.</title>
        <authorList>
            <person name="Ichikawa K."/>
            <person name="Yoshimura J."/>
            <person name="Morishita S."/>
        </authorList>
    </citation>
    <scope>NUCLEOTIDE SEQUENCE</scope>
    <source>
        <strain evidence="1 2">HSOK</strain>
    </source>
</reference>
<reference evidence="1" key="4">
    <citation type="submission" date="2025-09" db="UniProtKB">
        <authorList>
            <consortium name="Ensembl"/>
        </authorList>
    </citation>
    <scope>IDENTIFICATION</scope>
    <source>
        <strain evidence="1">HSOK</strain>
    </source>
</reference>
<dbReference type="Gene3D" id="1.25.40.20">
    <property type="entry name" value="Ankyrin repeat-containing domain"/>
    <property type="match status" value="1"/>
</dbReference>
<name>A0A3P9JLV1_ORYLA</name>
<evidence type="ECO:0000313" key="1">
    <source>
        <dbReference type="Ensembl" id="ENSORLP00015033325.1"/>
    </source>
</evidence>
<evidence type="ECO:0000313" key="2">
    <source>
        <dbReference type="Proteomes" id="UP000265200"/>
    </source>
</evidence>
<sequence length="291" mass="32080">MFPCWFPTTARSCKRVPALVNAQTHQGESACYLAAQQGHGGVVRLLLKAHEGHMACVDLLLDLEADPNQACSNEWPQLPIHAAQFSDRILVLIILRRLLDVTDPGGQPESTAMLLNAGYSPCSLGLRHHSPEDWIQVFVSDSSQLLQLILQHQCFLRNESPSAECSGRRTLTLQELRRMLSVAGSCSGSACLWVPVLLSSGLEPSFLLQPHLFQEADSEALNHLLEFVNWATLPPPIRLILEQRRAGRSWETHAHFYPPSLTSAGYRSALGPDLLMRSGAIQQLPVPPPPP</sequence>
<reference evidence="1" key="3">
    <citation type="submission" date="2025-08" db="UniProtKB">
        <authorList>
            <consortium name="Ensembl"/>
        </authorList>
    </citation>
    <scope>IDENTIFICATION</scope>
    <source>
        <strain evidence="1">HSOK</strain>
    </source>
</reference>
<organism evidence="1 2">
    <name type="scientific">Oryzias latipes</name>
    <name type="common">Japanese rice fish</name>
    <name type="synonym">Japanese killifish</name>
    <dbReference type="NCBI Taxonomy" id="8090"/>
    <lineage>
        <taxon>Eukaryota</taxon>
        <taxon>Metazoa</taxon>
        <taxon>Chordata</taxon>
        <taxon>Craniata</taxon>
        <taxon>Vertebrata</taxon>
        <taxon>Euteleostomi</taxon>
        <taxon>Actinopterygii</taxon>
        <taxon>Neopterygii</taxon>
        <taxon>Teleostei</taxon>
        <taxon>Neoteleostei</taxon>
        <taxon>Acanthomorphata</taxon>
        <taxon>Ovalentaria</taxon>
        <taxon>Atherinomorphae</taxon>
        <taxon>Beloniformes</taxon>
        <taxon>Adrianichthyidae</taxon>
        <taxon>Oryziinae</taxon>
        <taxon>Oryzias</taxon>
    </lineage>
</organism>
<accession>A0A3P9JLV1</accession>
<dbReference type="SUPFAM" id="SSF48403">
    <property type="entry name" value="Ankyrin repeat"/>
    <property type="match status" value="1"/>
</dbReference>
<proteinExistence type="predicted"/>
<dbReference type="Proteomes" id="UP000265200">
    <property type="component" value="Chromosome 19"/>
</dbReference>
<dbReference type="InterPro" id="IPR036770">
    <property type="entry name" value="Ankyrin_rpt-contain_sf"/>
</dbReference>
<protein>
    <submittedName>
        <fullName evidence="1">Uncharacterized protein</fullName>
    </submittedName>
</protein>
<dbReference type="Ensembl" id="ENSORLT00015034814.1">
    <property type="protein sequence ID" value="ENSORLP00015033325.1"/>
    <property type="gene ID" value="ENSORLG00015018642.1"/>
</dbReference>